<name>A0ABT9VWD9_9BACI</name>
<evidence type="ECO:0000313" key="2">
    <source>
        <dbReference type="EMBL" id="MDQ0165296.1"/>
    </source>
</evidence>
<accession>A0ABT9VWD9</accession>
<evidence type="ECO:0000259" key="1">
    <source>
        <dbReference type="Pfam" id="PF18011"/>
    </source>
</evidence>
<dbReference type="Gene3D" id="3.40.50.880">
    <property type="match status" value="1"/>
</dbReference>
<evidence type="ECO:0000313" key="3">
    <source>
        <dbReference type="Proteomes" id="UP001235840"/>
    </source>
</evidence>
<proteinExistence type="predicted"/>
<keyword evidence="3" id="KW-1185">Reference proteome</keyword>
<organism evidence="2 3">
    <name type="scientific">Caldalkalibacillus horti</name>
    <dbReference type="NCBI Taxonomy" id="77523"/>
    <lineage>
        <taxon>Bacteria</taxon>
        <taxon>Bacillati</taxon>
        <taxon>Bacillota</taxon>
        <taxon>Bacilli</taxon>
        <taxon>Bacillales</taxon>
        <taxon>Bacillaceae</taxon>
        <taxon>Caldalkalibacillus</taxon>
    </lineage>
</organism>
<dbReference type="RefSeq" id="WP_307392203.1">
    <property type="nucleotide sequence ID" value="NZ_BAAADK010000045.1"/>
</dbReference>
<feature type="domain" description="Large catalase C-terminal" evidence="1">
    <location>
        <begin position="3"/>
        <end position="50"/>
    </location>
</feature>
<dbReference type="InterPro" id="IPR029062">
    <property type="entry name" value="Class_I_gatase-like"/>
</dbReference>
<dbReference type="Proteomes" id="UP001235840">
    <property type="component" value="Unassembled WGS sequence"/>
</dbReference>
<comment type="caution">
    <text evidence="2">The sequence shown here is derived from an EMBL/GenBank/DDBJ whole genome shotgun (WGS) entry which is preliminary data.</text>
</comment>
<protein>
    <recommendedName>
        <fullName evidence="1">Large catalase C-terminal domain-containing protein</fullName>
    </recommendedName>
</protein>
<dbReference type="Pfam" id="PF18011">
    <property type="entry name" value="Catalase_C"/>
    <property type="match status" value="1"/>
</dbReference>
<gene>
    <name evidence="2" type="ORF">J2S11_001196</name>
</gene>
<dbReference type="InterPro" id="IPR041399">
    <property type="entry name" value="Catalase_large_C"/>
</dbReference>
<reference evidence="2 3" key="1">
    <citation type="submission" date="2023-07" db="EMBL/GenBank/DDBJ databases">
        <title>Genomic Encyclopedia of Type Strains, Phase IV (KMG-IV): sequencing the most valuable type-strain genomes for metagenomic binning, comparative biology and taxonomic classification.</title>
        <authorList>
            <person name="Goeker M."/>
        </authorList>
    </citation>
    <scope>NUCLEOTIDE SEQUENCE [LARGE SCALE GENOMIC DNA]</scope>
    <source>
        <strain evidence="2 3">DSM 12751</strain>
    </source>
</reference>
<sequence length="53" mass="5865">MQPIAAQGKGEGWLEDSMKGAPGVLVEDSAQAEFGEAFVELISKHRYWNREEA</sequence>
<dbReference type="EMBL" id="JAUSTY010000004">
    <property type="protein sequence ID" value="MDQ0165296.1"/>
    <property type="molecule type" value="Genomic_DNA"/>
</dbReference>